<keyword evidence="3 8" id="KW-0349">Heme</keyword>
<evidence type="ECO:0000256" key="7">
    <source>
        <dbReference type="ARBA" id="ARBA00023033"/>
    </source>
</evidence>
<evidence type="ECO:0000256" key="1">
    <source>
        <dbReference type="ARBA" id="ARBA00001971"/>
    </source>
</evidence>
<evidence type="ECO:0000313" key="12">
    <source>
        <dbReference type="Proteomes" id="UP000078200"/>
    </source>
</evidence>
<keyword evidence="12" id="KW-1185">Reference proteome</keyword>
<dbReference type="PRINTS" id="PR00385">
    <property type="entry name" value="P450"/>
</dbReference>
<keyword evidence="4 8" id="KW-0479">Metal-binding</keyword>
<dbReference type="STRING" id="7395.A0A1A9VLF6"/>
<evidence type="ECO:0008006" key="13">
    <source>
        <dbReference type="Google" id="ProtNLM"/>
    </source>
</evidence>
<dbReference type="InterPro" id="IPR050196">
    <property type="entry name" value="Cytochrome_P450_Monoox"/>
</dbReference>
<protein>
    <recommendedName>
        <fullName evidence="13">Cytochrome P450</fullName>
    </recommendedName>
</protein>
<dbReference type="PRINTS" id="PR00463">
    <property type="entry name" value="EP450I"/>
</dbReference>
<evidence type="ECO:0000256" key="5">
    <source>
        <dbReference type="ARBA" id="ARBA00023002"/>
    </source>
</evidence>
<keyword evidence="6 8" id="KW-0408">Iron</keyword>
<dbReference type="Proteomes" id="UP000078200">
    <property type="component" value="Unassembled WGS sequence"/>
</dbReference>
<comment type="similarity">
    <text evidence="2 9">Belongs to the cytochrome P450 family.</text>
</comment>
<dbReference type="AlphaFoldDB" id="A0A1A9VLF6"/>
<comment type="cofactor">
    <cofactor evidence="1 8">
        <name>heme</name>
        <dbReference type="ChEBI" id="CHEBI:30413"/>
    </cofactor>
</comment>
<name>A0A1A9VLF6_GLOAU</name>
<feature type="binding site" description="axial binding residue" evidence="8">
    <location>
        <position position="437"/>
    </location>
    <ligand>
        <name>heme</name>
        <dbReference type="ChEBI" id="CHEBI:30413"/>
    </ligand>
    <ligandPart>
        <name>Fe</name>
        <dbReference type="ChEBI" id="CHEBI:18248"/>
    </ligandPart>
</feature>
<dbReference type="InterPro" id="IPR036396">
    <property type="entry name" value="Cyt_P450_sf"/>
</dbReference>
<evidence type="ECO:0000256" key="10">
    <source>
        <dbReference type="SAM" id="SignalP"/>
    </source>
</evidence>
<keyword evidence="10" id="KW-0732">Signal</keyword>
<evidence type="ECO:0000256" key="3">
    <source>
        <dbReference type="ARBA" id="ARBA00022617"/>
    </source>
</evidence>
<evidence type="ECO:0000256" key="6">
    <source>
        <dbReference type="ARBA" id="ARBA00023004"/>
    </source>
</evidence>
<dbReference type="GO" id="GO:0020037">
    <property type="term" value="F:heme binding"/>
    <property type="evidence" value="ECO:0007669"/>
    <property type="project" value="InterPro"/>
</dbReference>
<dbReference type="PANTHER" id="PTHR24291:SF203">
    <property type="entry name" value="CYTOCHROME P450 4D1-RELATED"/>
    <property type="match status" value="1"/>
</dbReference>
<keyword evidence="7 9" id="KW-0503">Monooxygenase</keyword>
<dbReference type="InterPro" id="IPR017972">
    <property type="entry name" value="Cyt_P450_CS"/>
</dbReference>
<reference evidence="11" key="1">
    <citation type="submission" date="2020-05" db="UniProtKB">
        <authorList>
            <consortium name="EnsemblMetazoa"/>
        </authorList>
    </citation>
    <scope>IDENTIFICATION</scope>
    <source>
        <strain evidence="11">TTRI</strain>
    </source>
</reference>
<dbReference type="InterPro" id="IPR002401">
    <property type="entry name" value="Cyt_P450_E_grp-I"/>
</dbReference>
<dbReference type="GO" id="GO:0004497">
    <property type="term" value="F:monooxygenase activity"/>
    <property type="evidence" value="ECO:0007669"/>
    <property type="project" value="UniProtKB-KW"/>
</dbReference>
<dbReference type="Pfam" id="PF00067">
    <property type="entry name" value="p450"/>
    <property type="match status" value="1"/>
</dbReference>
<proteinExistence type="inferred from homology"/>
<dbReference type="SUPFAM" id="SSF48264">
    <property type="entry name" value="Cytochrome P450"/>
    <property type="match status" value="1"/>
</dbReference>
<dbReference type="PANTHER" id="PTHR24291">
    <property type="entry name" value="CYTOCHROME P450 FAMILY 4"/>
    <property type="match status" value="1"/>
</dbReference>
<dbReference type="PROSITE" id="PS00086">
    <property type="entry name" value="CYTOCHROME_P450"/>
    <property type="match status" value="1"/>
</dbReference>
<evidence type="ECO:0000256" key="8">
    <source>
        <dbReference type="PIRSR" id="PIRSR602401-1"/>
    </source>
</evidence>
<evidence type="ECO:0000256" key="9">
    <source>
        <dbReference type="RuleBase" id="RU000461"/>
    </source>
</evidence>
<sequence length="510" mass="58695">MNILALVAFVLWATFMRCLPQIIAILRLKQWSACIPGPSMWEFVWKLRKMSVLDRLKEVHKQYGSTFRIWLGKDLFVFLAEPDDIKTLLSSNHLLHKSSNYKLLDSWLGKGLIINGGESWRKRRKLLTPAFHFSILSEFKESMEENCRILIQHLKAKANGEPFDICPYITLYALDVIYETAMGLKKHAQLQSDSLYVKTIDEVCHIAHRRSFSALYRNRTLFKFTKLGRKYQAGVQILHEETKHVVKLKRKMLEECKADTLKSKENSSGDIKGKRRLAFLDMLLISQMEGMSLTDDEIREEVDNFMFAGHDTVSSAIAFTLHLLSQHPSIQQQAYEEVLAAMRDGKESMPYLEAVIKESLRISAVVPFFSRHATEDFKVGSLTIPKGVNIVVLAYMVHRDERYYSQPEKFDPTRFLQDNNDSHPYSFVPFSAGPRNCIGQRFAMLELKCALSNLLRTFEFLPAEGFQPILLPAIIMKSENGIKACEVMSQFLRSESDPIKTLIHKDHAYN</sequence>
<evidence type="ECO:0000313" key="11">
    <source>
        <dbReference type="EnsemblMetazoa" id="GAUT040666-PA"/>
    </source>
</evidence>
<evidence type="ECO:0000256" key="2">
    <source>
        <dbReference type="ARBA" id="ARBA00010617"/>
    </source>
</evidence>
<dbReference type="GO" id="GO:0016705">
    <property type="term" value="F:oxidoreductase activity, acting on paired donors, with incorporation or reduction of molecular oxygen"/>
    <property type="evidence" value="ECO:0007669"/>
    <property type="project" value="InterPro"/>
</dbReference>
<dbReference type="CDD" id="cd20628">
    <property type="entry name" value="CYP4"/>
    <property type="match status" value="1"/>
</dbReference>
<dbReference type="GO" id="GO:0005506">
    <property type="term" value="F:iron ion binding"/>
    <property type="evidence" value="ECO:0007669"/>
    <property type="project" value="InterPro"/>
</dbReference>
<dbReference type="VEuPathDB" id="VectorBase:GAUT040666"/>
<organism evidence="11 12">
    <name type="scientific">Glossina austeni</name>
    <name type="common">Savannah tsetse fly</name>
    <dbReference type="NCBI Taxonomy" id="7395"/>
    <lineage>
        <taxon>Eukaryota</taxon>
        <taxon>Metazoa</taxon>
        <taxon>Ecdysozoa</taxon>
        <taxon>Arthropoda</taxon>
        <taxon>Hexapoda</taxon>
        <taxon>Insecta</taxon>
        <taxon>Pterygota</taxon>
        <taxon>Neoptera</taxon>
        <taxon>Endopterygota</taxon>
        <taxon>Diptera</taxon>
        <taxon>Brachycera</taxon>
        <taxon>Muscomorpha</taxon>
        <taxon>Hippoboscoidea</taxon>
        <taxon>Glossinidae</taxon>
        <taxon>Glossina</taxon>
    </lineage>
</organism>
<keyword evidence="5 9" id="KW-0560">Oxidoreductase</keyword>
<dbReference type="Gene3D" id="1.10.630.10">
    <property type="entry name" value="Cytochrome P450"/>
    <property type="match status" value="1"/>
</dbReference>
<feature type="signal peptide" evidence="10">
    <location>
        <begin position="1"/>
        <end position="20"/>
    </location>
</feature>
<evidence type="ECO:0000256" key="4">
    <source>
        <dbReference type="ARBA" id="ARBA00022723"/>
    </source>
</evidence>
<dbReference type="EnsemblMetazoa" id="GAUT040666-RA">
    <property type="protein sequence ID" value="GAUT040666-PA"/>
    <property type="gene ID" value="GAUT040666"/>
</dbReference>
<accession>A0A1A9VLF6</accession>
<dbReference type="InterPro" id="IPR001128">
    <property type="entry name" value="Cyt_P450"/>
</dbReference>
<feature type="chain" id="PRO_5008399470" description="Cytochrome P450" evidence="10">
    <location>
        <begin position="21"/>
        <end position="510"/>
    </location>
</feature>